<dbReference type="InterPro" id="IPR002934">
    <property type="entry name" value="Polymerase_NTP_transf_dom"/>
</dbReference>
<dbReference type="Pfam" id="PF01909">
    <property type="entry name" value="NTP_transf_2"/>
    <property type="match status" value="1"/>
</dbReference>
<reference evidence="3" key="1">
    <citation type="journal article" date="2019" name="Int. J. Syst. Evol. Microbiol.">
        <title>The Global Catalogue of Microorganisms (GCM) 10K type strain sequencing project: providing services to taxonomists for standard genome sequencing and annotation.</title>
        <authorList>
            <consortium name="The Broad Institute Genomics Platform"/>
            <consortium name="The Broad Institute Genome Sequencing Center for Infectious Disease"/>
            <person name="Wu L."/>
            <person name="Ma J."/>
        </authorList>
    </citation>
    <scope>NUCLEOTIDE SEQUENCE [LARGE SCALE GENOMIC DNA]</scope>
    <source>
        <strain evidence="3">JCM 9731</strain>
    </source>
</reference>
<dbReference type="InterPro" id="IPR043519">
    <property type="entry name" value="NT_sf"/>
</dbReference>
<keyword evidence="3" id="KW-1185">Reference proteome</keyword>
<dbReference type="SUPFAM" id="SSF81301">
    <property type="entry name" value="Nucleotidyltransferase"/>
    <property type="match status" value="1"/>
</dbReference>
<comment type="caution">
    <text evidence="2">The sequence shown here is derived from an EMBL/GenBank/DDBJ whole genome shotgun (WGS) entry which is preliminary data.</text>
</comment>
<evidence type="ECO:0000313" key="2">
    <source>
        <dbReference type="EMBL" id="GAA0333404.1"/>
    </source>
</evidence>
<dbReference type="Proteomes" id="UP001500782">
    <property type="component" value="Unassembled WGS sequence"/>
</dbReference>
<gene>
    <name evidence="2" type="ORF">GCM10008967_25190</name>
</gene>
<feature type="domain" description="Polymerase nucleotidyl transferase" evidence="1">
    <location>
        <begin position="15"/>
        <end position="87"/>
    </location>
</feature>
<proteinExistence type="predicted"/>
<dbReference type="Gene3D" id="3.30.460.10">
    <property type="entry name" value="Beta Polymerase, domain 2"/>
    <property type="match status" value="1"/>
</dbReference>
<dbReference type="CDD" id="cd05403">
    <property type="entry name" value="NT_KNTase_like"/>
    <property type="match status" value="1"/>
</dbReference>
<name>A0ABP3G3F8_9BACI</name>
<organism evidence="2 3">
    <name type="scientific">Bacillus carboniphilus</name>
    <dbReference type="NCBI Taxonomy" id="86663"/>
    <lineage>
        <taxon>Bacteria</taxon>
        <taxon>Bacillati</taxon>
        <taxon>Bacillota</taxon>
        <taxon>Bacilli</taxon>
        <taxon>Bacillales</taxon>
        <taxon>Bacillaceae</taxon>
        <taxon>Bacillus</taxon>
    </lineage>
</organism>
<dbReference type="EMBL" id="BAAADJ010000023">
    <property type="protein sequence ID" value="GAA0333404.1"/>
    <property type="molecule type" value="Genomic_DNA"/>
</dbReference>
<evidence type="ECO:0000313" key="3">
    <source>
        <dbReference type="Proteomes" id="UP001500782"/>
    </source>
</evidence>
<accession>A0ABP3G3F8</accession>
<evidence type="ECO:0000259" key="1">
    <source>
        <dbReference type="Pfam" id="PF01909"/>
    </source>
</evidence>
<sequence>MNKNEAVEFSQKFIESEFPQCEAAFLCGSAARGEMKSTSDLDLLIFDSKVKPYRQGVIWNSQPIEFFVLNDERLEERNQQDKDLGRPIIANMLHQGVSLKDDGKNEARKNNVAEYLKQGPNPLSEAFIEASRYFVFDLLDDFEDSVNRQTAIETMHRLSVDFAEMVLRYNGKWIGRGKALTKELYNFDPQFAEEYYSALDVFYKEDDKEPFINLVKAFYEQLGGPLFAGFHRYF</sequence>
<protein>
    <submittedName>
        <fullName evidence="2">Nucleotidyltransferase domain-containing protein</fullName>
    </submittedName>
</protein>
<dbReference type="RefSeq" id="WP_343799566.1">
    <property type="nucleotide sequence ID" value="NZ_BAAADJ010000023.1"/>
</dbReference>